<proteinExistence type="predicted"/>
<comment type="caution">
    <text evidence="1">The sequence shown here is derived from an EMBL/GenBank/DDBJ whole genome shotgun (WGS) entry which is preliminary data.</text>
</comment>
<gene>
    <name evidence="1" type="ORF">C3L33_12049</name>
</gene>
<keyword evidence="2" id="KW-1185">Reference proteome</keyword>
<evidence type="ECO:0000313" key="2">
    <source>
        <dbReference type="Proteomes" id="UP000428333"/>
    </source>
</evidence>
<reference evidence="1 2" key="1">
    <citation type="journal article" date="2019" name="Genome Biol. Evol.">
        <title>The Rhododendron genome and chromosomal organization provide insight into shared whole-genome duplications across the heath family (Ericaceae).</title>
        <authorList>
            <person name="Soza V.L."/>
            <person name="Lindsley D."/>
            <person name="Waalkes A."/>
            <person name="Ramage E."/>
            <person name="Patwardhan R.P."/>
            <person name="Burton J.N."/>
            <person name="Adey A."/>
            <person name="Kumar A."/>
            <person name="Qiu R."/>
            <person name="Shendure J."/>
            <person name="Hall B."/>
        </authorList>
    </citation>
    <scope>NUCLEOTIDE SEQUENCE [LARGE SCALE GENOMIC DNA]</scope>
    <source>
        <strain evidence="1">RSF 1966-606</strain>
    </source>
</reference>
<protein>
    <submittedName>
        <fullName evidence="1">Uncharacterized protein</fullName>
    </submittedName>
</protein>
<dbReference type="OrthoDB" id="1736056at2759"/>
<dbReference type="EMBL" id="QEFC01001765">
    <property type="protein sequence ID" value="KAE9456049.1"/>
    <property type="molecule type" value="Genomic_DNA"/>
</dbReference>
<accession>A0A6A4LL20</accession>
<dbReference type="AlphaFoldDB" id="A0A6A4LL20"/>
<sequence>ISSWCDCDVLKAIRATAKWPLPMSSYVALIPSDKISCEQGQHRQISEHIEGATIYLDAGCTESFQFLGAFPLLLELGVHAVCSLEDMSPLDMVGDWSPKSDPARKVVVFASRLLSDSHRYVLRCLSTHQNVCNCTIFTSISEVLL</sequence>
<name>A0A6A4LL20_9ERIC</name>
<feature type="non-terminal residue" evidence="1">
    <location>
        <position position="1"/>
    </location>
</feature>
<organism evidence="1 2">
    <name type="scientific">Rhododendron williamsianum</name>
    <dbReference type="NCBI Taxonomy" id="262921"/>
    <lineage>
        <taxon>Eukaryota</taxon>
        <taxon>Viridiplantae</taxon>
        <taxon>Streptophyta</taxon>
        <taxon>Embryophyta</taxon>
        <taxon>Tracheophyta</taxon>
        <taxon>Spermatophyta</taxon>
        <taxon>Magnoliopsida</taxon>
        <taxon>eudicotyledons</taxon>
        <taxon>Gunneridae</taxon>
        <taxon>Pentapetalae</taxon>
        <taxon>asterids</taxon>
        <taxon>Ericales</taxon>
        <taxon>Ericaceae</taxon>
        <taxon>Ericoideae</taxon>
        <taxon>Rhodoreae</taxon>
        <taxon>Rhododendron</taxon>
    </lineage>
</organism>
<dbReference type="Proteomes" id="UP000428333">
    <property type="component" value="Linkage Group LG07"/>
</dbReference>
<evidence type="ECO:0000313" key="1">
    <source>
        <dbReference type="EMBL" id="KAE9456049.1"/>
    </source>
</evidence>